<keyword evidence="2" id="KW-1185">Reference proteome</keyword>
<reference evidence="2" key="1">
    <citation type="submission" date="2017-05" db="EMBL/GenBank/DDBJ databases">
        <authorList>
            <person name="Song R."/>
            <person name="Chenine A.L."/>
            <person name="Ruprecht R.M."/>
        </authorList>
    </citation>
    <scope>NUCLEOTIDE SEQUENCE [LARGE SCALE GENOMIC DNA]</scope>
</reference>
<proteinExistence type="predicted"/>
<organism evidence="1 2">
    <name type="scientific">Mycobacterium phage MyraDee</name>
    <dbReference type="NCBI Taxonomy" id="2024303"/>
    <lineage>
        <taxon>Viruses</taxon>
        <taxon>Duplodnaviria</taxon>
        <taxon>Heunggongvirae</taxon>
        <taxon>Uroviricota</taxon>
        <taxon>Caudoviricetes</taxon>
        <taxon>Myradeevirus</taxon>
        <taxon>Myradeevirus MyraDee</taxon>
    </lineage>
</organism>
<accession>A0A222YZS6</accession>
<evidence type="ECO:0000313" key="1">
    <source>
        <dbReference type="EMBL" id="ASR77197.1"/>
    </source>
</evidence>
<dbReference type="Proteomes" id="UP000225918">
    <property type="component" value="Segment"/>
</dbReference>
<evidence type="ECO:0000313" key="2">
    <source>
        <dbReference type="Proteomes" id="UP000225918"/>
    </source>
</evidence>
<gene>
    <name evidence="1" type="ORF">SEA_MYRADEE_90</name>
</gene>
<name>A0A222YZS6_9CAUD</name>
<sequence length="40" mass="4764">MRNVHTVLWDHSVDPEGNALALVIYRDRSYEYFRHTDMGV</sequence>
<protein>
    <submittedName>
        <fullName evidence="1">Uncharacterized protein</fullName>
    </submittedName>
</protein>
<dbReference type="EMBL" id="MF141539">
    <property type="protein sequence ID" value="ASR77197.1"/>
    <property type="molecule type" value="Genomic_DNA"/>
</dbReference>